<sequence length="246" mass="28581">MIATLLLVFPLLFMPSDATLGTQVISYDNKRMLQLIEDFNGTVTEQLFLVVSTWGKLKADYPRDVAKIEDLEETLQHVVCRKERNVTVRHHLQGYLIREQIREHLETLNSSDLFQRALQSEDHELGKWQLALGQHSRKLHCVLKPDQLTRVLEGVIRRTYTLEGSTRLAALLYQLYIGNRDSYATMVEAELMLYERYKSGGKNSQEFSGYMAKLWQSIQIEEFYPGLDQNTKQRLVDAIIDLLQFL</sequence>
<protein>
    <submittedName>
        <fullName evidence="3">Uncharacterized protein LOC117149706</fullName>
    </submittedName>
</protein>
<dbReference type="Proteomes" id="UP000515162">
    <property type="component" value="Chromosome 2L"/>
</dbReference>
<evidence type="ECO:0000313" key="2">
    <source>
        <dbReference type="Proteomes" id="UP000515162"/>
    </source>
</evidence>
<feature type="chain" id="PRO_5028080282" evidence="1">
    <location>
        <begin position="19"/>
        <end position="246"/>
    </location>
</feature>
<keyword evidence="1" id="KW-0732">Signal</keyword>
<accession>A0A6P8LAV2</accession>
<proteinExistence type="predicted"/>
<dbReference type="GeneID" id="117149706"/>
<dbReference type="RefSeq" id="XP_033172704.1">
    <property type="nucleotide sequence ID" value="XM_033316813.1"/>
</dbReference>
<feature type="signal peptide" evidence="1">
    <location>
        <begin position="1"/>
        <end position="18"/>
    </location>
</feature>
<evidence type="ECO:0000313" key="3">
    <source>
        <dbReference type="RefSeq" id="XP_033172704.1"/>
    </source>
</evidence>
<dbReference type="AlphaFoldDB" id="A0A6P8LAV2"/>
<evidence type="ECO:0000256" key="1">
    <source>
        <dbReference type="SAM" id="SignalP"/>
    </source>
</evidence>
<reference evidence="3" key="1">
    <citation type="submission" date="2025-08" db="UniProtKB">
        <authorList>
            <consortium name="RefSeq"/>
        </authorList>
    </citation>
    <scope>IDENTIFICATION</scope>
    <source>
        <strain evidence="3">Mau12</strain>
        <tissue evidence="3">Whole Body</tissue>
    </source>
</reference>
<gene>
    <name evidence="3" type="primary">LOC117149706</name>
</gene>
<keyword evidence="2" id="KW-1185">Reference proteome</keyword>
<name>A0A6P8LAV2_DROMA</name>
<organism evidence="2 3">
    <name type="scientific">Drosophila mauritiana</name>
    <name type="common">Fruit fly</name>
    <dbReference type="NCBI Taxonomy" id="7226"/>
    <lineage>
        <taxon>Eukaryota</taxon>
        <taxon>Metazoa</taxon>
        <taxon>Ecdysozoa</taxon>
        <taxon>Arthropoda</taxon>
        <taxon>Hexapoda</taxon>
        <taxon>Insecta</taxon>
        <taxon>Pterygota</taxon>
        <taxon>Neoptera</taxon>
        <taxon>Endopterygota</taxon>
        <taxon>Diptera</taxon>
        <taxon>Brachycera</taxon>
        <taxon>Muscomorpha</taxon>
        <taxon>Ephydroidea</taxon>
        <taxon>Drosophilidae</taxon>
        <taxon>Drosophila</taxon>
        <taxon>Sophophora</taxon>
    </lineage>
</organism>